<evidence type="ECO:0000256" key="1">
    <source>
        <dbReference type="ARBA" id="ARBA00023015"/>
    </source>
</evidence>
<evidence type="ECO:0000313" key="5">
    <source>
        <dbReference type="EMBL" id="RTE09960.1"/>
    </source>
</evidence>
<dbReference type="Gene3D" id="1.10.10.10">
    <property type="entry name" value="Winged helix-like DNA-binding domain superfamily/Winged helix DNA-binding domain"/>
    <property type="match status" value="1"/>
</dbReference>
<dbReference type="InterPro" id="IPR000835">
    <property type="entry name" value="HTH_MarR-typ"/>
</dbReference>
<dbReference type="SUPFAM" id="SSF46785">
    <property type="entry name" value="Winged helix' DNA-binding domain"/>
    <property type="match status" value="1"/>
</dbReference>
<evidence type="ECO:0000259" key="4">
    <source>
        <dbReference type="PROSITE" id="PS50995"/>
    </source>
</evidence>
<evidence type="ECO:0000256" key="3">
    <source>
        <dbReference type="ARBA" id="ARBA00023163"/>
    </source>
</evidence>
<keyword evidence="3" id="KW-0804">Transcription</keyword>
<dbReference type="PANTHER" id="PTHR42756">
    <property type="entry name" value="TRANSCRIPTIONAL REGULATOR, MARR"/>
    <property type="match status" value="1"/>
</dbReference>
<keyword evidence="6" id="KW-1185">Reference proteome</keyword>
<keyword evidence="2" id="KW-0238">DNA-binding</keyword>
<evidence type="ECO:0000256" key="2">
    <source>
        <dbReference type="ARBA" id="ARBA00023125"/>
    </source>
</evidence>
<dbReference type="GO" id="GO:0003677">
    <property type="term" value="F:DNA binding"/>
    <property type="evidence" value="ECO:0007669"/>
    <property type="project" value="UniProtKB-KW"/>
</dbReference>
<proteinExistence type="predicted"/>
<comment type="caution">
    <text evidence="5">The sequence shown here is derived from an EMBL/GenBank/DDBJ whole genome shotgun (WGS) entry which is preliminary data.</text>
</comment>
<name>A0A3S0A5B1_9BACL</name>
<feature type="domain" description="HTH marR-type" evidence="4">
    <location>
        <begin position="11"/>
        <end position="149"/>
    </location>
</feature>
<dbReference type="InterPro" id="IPR036388">
    <property type="entry name" value="WH-like_DNA-bd_sf"/>
</dbReference>
<keyword evidence="1" id="KW-0805">Transcription regulation</keyword>
<dbReference type="PROSITE" id="PS50995">
    <property type="entry name" value="HTH_MARR_2"/>
    <property type="match status" value="1"/>
</dbReference>
<reference evidence="5 6" key="1">
    <citation type="submission" date="2018-12" db="EMBL/GenBank/DDBJ databases">
        <title>Bacillus ochoae sp. nov., Paenibacillus whitsoniae sp. nov., Paenibacillus spiritus sp. nov. Isolated from the Mars Exploration Rover during spacecraft assembly.</title>
        <authorList>
            <person name="Seuylemezian A."/>
            <person name="Vaishampayan P."/>
        </authorList>
    </citation>
    <scope>NUCLEOTIDE SEQUENCE [LARGE SCALE GENOMIC DNA]</scope>
    <source>
        <strain evidence="5 6">MER 54</strain>
    </source>
</reference>
<dbReference type="OrthoDB" id="49580at2"/>
<dbReference type="EMBL" id="RXHU01000024">
    <property type="protein sequence ID" value="RTE09960.1"/>
    <property type="molecule type" value="Genomic_DNA"/>
</dbReference>
<dbReference type="Proteomes" id="UP000276128">
    <property type="component" value="Unassembled WGS sequence"/>
</dbReference>
<gene>
    <name evidence="5" type="ORF">EJQ19_09675</name>
</gene>
<dbReference type="Pfam" id="PF12802">
    <property type="entry name" value="MarR_2"/>
    <property type="match status" value="1"/>
</dbReference>
<organism evidence="5 6">
    <name type="scientific">Paenibacillus whitsoniae</name>
    <dbReference type="NCBI Taxonomy" id="2496558"/>
    <lineage>
        <taxon>Bacteria</taxon>
        <taxon>Bacillati</taxon>
        <taxon>Bacillota</taxon>
        <taxon>Bacilli</taxon>
        <taxon>Bacillales</taxon>
        <taxon>Paenibacillaceae</taxon>
        <taxon>Paenibacillus</taxon>
    </lineage>
</organism>
<sequence>MKMDDRQQQRTLQIIQSFREVNQVFHKLLTKVAGELDLTPIQYIVLKMLADRPSIMQSELAACLYVSASTTSGVIDRMVAANLVSRERSSTDRRSVFIKLLAEGRRKLQLIQERQLKHFAPLQDMVQDQLDDLLRTQAQIVQILHKELEEHTHYE</sequence>
<dbReference type="SMART" id="SM00347">
    <property type="entry name" value="HTH_MARR"/>
    <property type="match status" value="1"/>
</dbReference>
<dbReference type="InterPro" id="IPR036390">
    <property type="entry name" value="WH_DNA-bd_sf"/>
</dbReference>
<dbReference type="PANTHER" id="PTHR42756:SF1">
    <property type="entry name" value="TRANSCRIPTIONAL REPRESSOR OF EMRAB OPERON"/>
    <property type="match status" value="1"/>
</dbReference>
<dbReference type="AlphaFoldDB" id="A0A3S0A5B1"/>
<evidence type="ECO:0000313" key="6">
    <source>
        <dbReference type="Proteomes" id="UP000276128"/>
    </source>
</evidence>
<accession>A0A3S0A5B1</accession>
<dbReference type="GO" id="GO:0003700">
    <property type="term" value="F:DNA-binding transcription factor activity"/>
    <property type="evidence" value="ECO:0007669"/>
    <property type="project" value="InterPro"/>
</dbReference>
<protein>
    <submittedName>
        <fullName evidence="5">MarR family transcriptional regulator</fullName>
    </submittedName>
</protein>